<organism evidence="1 2">
    <name type="scientific">Trichlorobacter thiogenes</name>
    <dbReference type="NCBI Taxonomy" id="115783"/>
    <lineage>
        <taxon>Bacteria</taxon>
        <taxon>Pseudomonadati</taxon>
        <taxon>Thermodesulfobacteriota</taxon>
        <taxon>Desulfuromonadia</taxon>
        <taxon>Geobacterales</taxon>
        <taxon>Geobacteraceae</taxon>
        <taxon>Trichlorobacter</taxon>
    </lineage>
</organism>
<dbReference type="OrthoDB" id="5396938at2"/>
<sequence>MIEKILFVSDGIIAIMGNGYVPAEPMNNVVFDLTEYGVELRVSGVQIPLPAEALEHLEQTEGTNVHFYESDSYALVAPYRGCIEISRDEILKLKGAWEYIRPHQ</sequence>
<gene>
    <name evidence="1" type="ORF">SAMN02745119_00624</name>
</gene>
<dbReference type="Proteomes" id="UP000190102">
    <property type="component" value="Unassembled WGS sequence"/>
</dbReference>
<name>A0A1T4KNZ0_9BACT</name>
<protein>
    <submittedName>
        <fullName evidence="1">Uncharacterized protein</fullName>
    </submittedName>
</protein>
<proteinExistence type="predicted"/>
<reference evidence="2" key="1">
    <citation type="submission" date="2017-02" db="EMBL/GenBank/DDBJ databases">
        <authorList>
            <person name="Varghese N."/>
            <person name="Submissions S."/>
        </authorList>
    </citation>
    <scope>NUCLEOTIDE SEQUENCE [LARGE SCALE GENOMIC DNA]</scope>
    <source>
        <strain evidence="2">ATCC BAA-34</strain>
    </source>
</reference>
<dbReference type="RefSeq" id="WP_078788905.1">
    <property type="nucleotide sequence ID" value="NZ_FUWR01000001.1"/>
</dbReference>
<dbReference type="EMBL" id="FUWR01000001">
    <property type="protein sequence ID" value="SJZ44078.1"/>
    <property type="molecule type" value="Genomic_DNA"/>
</dbReference>
<keyword evidence="2" id="KW-1185">Reference proteome</keyword>
<dbReference type="STRING" id="115783.SAMN02745119_00624"/>
<accession>A0A1T4KNZ0</accession>
<evidence type="ECO:0000313" key="2">
    <source>
        <dbReference type="Proteomes" id="UP000190102"/>
    </source>
</evidence>
<dbReference type="AlphaFoldDB" id="A0A1T4KNZ0"/>
<evidence type="ECO:0000313" key="1">
    <source>
        <dbReference type="EMBL" id="SJZ44078.1"/>
    </source>
</evidence>